<dbReference type="InterPro" id="IPR029261">
    <property type="entry name" value="Transposase_Znf"/>
</dbReference>
<dbReference type="Pfam" id="PF14690">
    <property type="entry name" value="Zn_ribbon_ISL3"/>
    <property type="match status" value="1"/>
</dbReference>
<evidence type="ECO:0000313" key="3">
    <source>
        <dbReference type="EMBL" id="QLY39853.1"/>
    </source>
</evidence>
<name>A0A7L6N0U7_9MOLU</name>
<dbReference type="RefSeq" id="WP_312032342.1">
    <property type="nucleotide sequence ID" value="NZ_CP051151.1"/>
</dbReference>
<dbReference type="Pfam" id="PF01610">
    <property type="entry name" value="DDE_Tnp_ISL3"/>
    <property type="match status" value="1"/>
</dbReference>
<reference evidence="3 4" key="1">
    <citation type="submission" date="2020-04" db="EMBL/GenBank/DDBJ databases">
        <authorList>
            <person name="Zheng R.K."/>
            <person name="Sun C.M."/>
        </authorList>
    </citation>
    <scope>NUCLEOTIDE SEQUENCE [LARGE SCALE GENOMIC DNA]</scope>
    <source>
        <strain evidence="4">zrk29</strain>
    </source>
</reference>
<dbReference type="AlphaFoldDB" id="A0A7L6N0U7"/>
<accession>A0A7L6N0U7</accession>
<dbReference type="EMBL" id="CP051151">
    <property type="protein sequence ID" value="QLY39853.1"/>
    <property type="molecule type" value="Genomic_DNA"/>
</dbReference>
<dbReference type="PANTHER" id="PTHR33498:SF1">
    <property type="entry name" value="TRANSPOSASE FOR INSERTION SEQUENCE ELEMENT IS1557"/>
    <property type="match status" value="1"/>
</dbReference>
<dbReference type="NCBIfam" id="NF033550">
    <property type="entry name" value="transpos_ISL3"/>
    <property type="match status" value="1"/>
</dbReference>
<gene>
    <name evidence="3" type="ORF">HF295_02850</name>
</gene>
<dbReference type="InterPro" id="IPR047951">
    <property type="entry name" value="Transpos_ISL3"/>
</dbReference>
<feature type="domain" description="Transposase IS204/IS1001/IS1096/IS1165 zinc-finger" evidence="2">
    <location>
        <begin position="41"/>
        <end position="84"/>
    </location>
</feature>
<evidence type="ECO:0000313" key="4">
    <source>
        <dbReference type="Proteomes" id="UP000512167"/>
    </source>
</evidence>
<protein>
    <submittedName>
        <fullName evidence="3">ISL3 family transposase</fullName>
    </submittedName>
</protein>
<dbReference type="PANTHER" id="PTHR33498">
    <property type="entry name" value="TRANSPOSASE FOR INSERTION SEQUENCE ELEMENT IS1557"/>
    <property type="match status" value="1"/>
</dbReference>
<dbReference type="Proteomes" id="UP000512167">
    <property type="component" value="Chromosome"/>
</dbReference>
<keyword evidence="4" id="KW-1185">Reference proteome</keyword>
<dbReference type="KEGG" id="tbk:HF295_02850"/>
<evidence type="ECO:0000259" key="2">
    <source>
        <dbReference type="Pfam" id="PF14690"/>
    </source>
</evidence>
<proteinExistence type="predicted"/>
<evidence type="ECO:0000259" key="1">
    <source>
        <dbReference type="Pfam" id="PF01610"/>
    </source>
</evidence>
<dbReference type="InterPro" id="IPR002560">
    <property type="entry name" value="Transposase_DDE"/>
</dbReference>
<organism evidence="3 4">
    <name type="scientific">Hujiaoplasma nucleasis</name>
    <dbReference type="NCBI Taxonomy" id="2725268"/>
    <lineage>
        <taxon>Bacteria</taxon>
        <taxon>Bacillati</taxon>
        <taxon>Mycoplasmatota</taxon>
        <taxon>Mollicutes</taxon>
        <taxon>Candidatus Izemoplasmatales</taxon>
        <taxon>Hujiaoplasmataceae</taxon>
        <taxon>Hujiaoplasma</taxon>
    </lineage>
</organism>
<sequence length="422" mass="51426">MHKHYINKLLDLKDEDIIIKGISIERGTKYIKLELPIREYVCPHCGCLTKRVHDYRVRKIKHQYELGYKVILLYKRRRYLCKDCHKRFPEDNQFVRKYHKISNYTKQLIIKEYGFKQSISDVGRHLNISFHTVMRHIKTHVRPRRQTLPEVLSIDEFKNLSHGYGKYAFLMTDPVNKKLIDVSPNRRKHNLEYYLSHIDKEERDRVQYIISDLWDPYRQLVHKYFPKAKLIADKYHFIRQMYWAVQDVRLRVMKKYKKGSYEYHCLKKYWKHILAYTYNLSTKHFKDYKLGYHITAREIIDKVRHFDQDMKKAIDLKDSFYEMMHSTSNQEARDVINQFIDNLYQTKLPEFKIVARTYKNWKEEIINSFITYDKKQLTNGFIEGLNNKIKVIKRIAFGYRNFDHFRLRIFALTHNDCPITSL</sequence>
<feature type="domain" description="Transposase IS204/IS1001/IS1096/IS1165 DDE" evidence="1">
    <location>
        <begin position="152"/>
        <end position="409"/>
    </location>
</feature>